<keyword evidence="2" id="KW-0808">Transferase</keyword>
<comment type="caution">
    <text evidence="2">The sequence shown here is derived from an EMBL/GenBank/DDBJ whole genome shotgun (WGS) entry which is preliminary data.</text>
</comment>
<gene>
    <name evidence="2" type="primary">purT</name>
    <name evidence="2" type="ORF">I550_5143</name>
</gene>
<proteinExistence type="predicted"/>
<feature type="region of interest" description="Disordered" evidence="1">
    <location>
        <begin position="22"/>
        <end position="93"/>
    </location>
</feature>
<dbReference type="Proteomes" id="UP000020825">
    <property type="component" value="Unassembled WGS sequence"/>
</dbReference>
<evidence type="ECO:0000256" key="1">
    <source>
        <dbReference type="SAM" id="MobiDB-lite"/>
    </source>
</evidence>
<evidence type="ECO:0000313" key="3">
    <source>
        <dbReference type="Proteomes" id="UP000020825"/>
    </source>
</evidence>
<protein>
    <submittedName>
        <fullName evidence="2">Phosphoribosylglycinamide formyltransferase 2 domain protein</fullName>
        <ecNumber evidence="2">2.1.2.-</ecNumber>
    </submittedName>
</protein>
<evidence type="ECO:0000313" key="2">
    <source>
        <dbReference type="EMBL" id="EUA53507.1"/>
    </source>
</evidence>
<dbReference type="EMBL" id="JAOG01000003">
    <property type="protein sequence ID" value="EUA53507.1"/>
    <property type="molecule type" value="Genomic_DNA"/>
</dbReference>
<accession>X8CAY8</accession>
<dbReference type="PATRIC" id="fig|1299331.3.peg.5027"/>
<organism evidence="2 3">
    <name type="scientific">Mycobacterium intracellulare 1956</name>
    <dbReference type="NCBI Taxonomy" id="1299331"/>
    <lineage>
        <taxon>Bacteria</taxon>
        <taxon>Bacillati</taxon>
        <taxon>Actinomycetota</taxon>
        <taxon>Actinomycetes</taxon>
        <taxon>Mycobacteriales</taxon>
        <taxon>Mycobacteriaceae</taxon>
        <taxon>Mycobacterium</taxon>
        <taxon>Mycobacterium avium complex (MAC)</taxon>
    </lineage>
</organism>
<dbReference type="AlphaFoldDB" id="X8CAY8"/>
<dbReference type="GO" id="GO:0016740">
    <property type="term" value="F:transferase activity"/>
    <property type="evidence" value="ECO:0007669"/>
    <property type="project" value="UniProtKB-KW"/>
</dbReference>
<feature type="compositionally biased region" description="Low complexity" evidence="1">
    <location>
        <begin position="74"/>
        <end position="93"/>
    </location>
</feature>
<dbReference type="EC" id="2.1.2.-" evidence="2"/>
<reference evidence="2 3" key="1">
    <citation type="submission" date="2013-12" db="EMBL/GenBank/DDBJ databases">
        <authorList>
            <person name="Zelazny A."/>
            <person name="Olivier K."/>
            <person name="Holland S."/>
            <person name="Lenaerts A."/>
            <person name="Ordway D."/>
            <person name="DeGroote M.A."/>
            <person name="Parker T."/>
            <person name="Sizemore C."/>
            <person name="Tallon L.J."/>
            <person name="Sadzewicz L.K."/>
            <person name="Sengamalay N."/>
            <person name="Fraser C.M."/>
            <person name="Hine E."/>
            <person name="Shefchek K.A."/>
            <person name="Das S.P."/>
            <person name="Tettelin H."/>
        </authorList>
    </citation>
    <scope>NUCLEOTIDE SEQUENCE [LARGE SCALE GENOMIC DNA]</scope>
    <source>
        <strain evidence="2 3">1956</strain>
    </source>
</reference>
<name>X8CAY8_MYCIT</name>
<sequence length="93" mass="9600">MQPPDRLRQLVGVGHVEHQRLVGDPVRRRVGVPVGGDHPGPEASQGDRQLPADLAGTQQQHRRARVGGAGGGTTSAVVSSSRPSVTPSVTAQG</sequence>